<evidence type="ECO:0000259" key="1">
    <source>
        <dbReference type="Pfam" id="PF18713"/>
    </source>
</evidence>
<dbReference type="AlphaFoldDB" id="A0A8J6HY06"/>
<accession>A0A8J6HY06</accession>
<sequence>MSEQGDVLVEIADEQLPQLAALYEERAPWAPYMVSFVHTAMKWKQSEKFRDSITFWSPNDSWKSDGTIVATISVRFLLYRAWRD</sequence>
<dbReference type="EMBL" id="JABDTM020000822">
    <property type="protein sequence ID" value="KAH0822602.1"/>
    <property type="molecule type" value="Genomic_DNA"/>
</dbReference>
<feature type="domain" description="DUF5645" evidence="1">
    <location>
        <begin position="7"/>
        <end position="70"/>
    </location>
</feature>
<comment type="caution">
    <text evidence="2">The sequence shown here is derived from an EMBL/GenBank/DDBJ whole genome shotgun (WGS) entry which is preliminary data.</text>
</comment>
<dbReference type="InterPro" id="IPR041506">
    <property type="entry name" value="DUF5645"/>
</dbReference>
<proteinExistence type="predicted"/>
<reference evidence="2" key="2">
    <citation type="submission" date="2021-08" db="EMBL/GenBank/DDBJ databases">
        <authorList>
            <person name="Eriksson T."/>
        </authorList>
    </citation>
    <scope>NUCLEOTIDE SEQUENCE</scope>
    <source>
        <strain evidence="2">Stoneville</strain>
        <tissue evidence="2">Whole head</tissue>
    </source>
</reference>
<protein>
    <recommendedName>
        <fullName evidence="1">DUF5645 domain-containing protein</fullName>
    </recommendedName>
</protein>
<dbReference type="Pfam" id="PF18713">
    <property type="entry name" value="DUF5645"/>
    <property type="match status" value="1"/>
</dbReference>
<keyword evidence="3" id="KW-1185">Reference proteome</keyword>
<name>A0A8J6HY06_TENMO</name>
<gene>
    <name evidence="2" type="ORF">GEV33_000189</name>
</gene>
<dbReference type="Proteomes" id="UP000719412">
    <property type="component" value="Unassembled WGS sequence"/>
</dbReference>
<evidence type="ECO:0000313" key="2">
    <source>
        <dbReference type="EMBL" id="KAH0822602.1"/>
    </source>
</evidence>
<organism evidence="2 3">
    <name type="scientific">Tenebrio molitor</name>
    <name type="common">Yellow mealworm beetle</name>
    <dbReference type="NCBI Taxonomy" id="7067"/>
    <lineage>
        <taxon>Eukaryota</taxon>
        <taxon>Metazoa</taxon>
        <taxon>Ecdysozoa</taxon>
        <taxon>Arthropoda</taxon>
        <taxon>Hexapoda</taxon>
        <taxon>Insecta</taxon>
        <taxon>Pterygota</taxon>
        <taxon>Neoptera</taxon>
        <taxon>Endopterygota</taxon>
        <taxon>Coleoptera</taxon>
        <taxon>Polyphaga</taxon>
        <taxon>Cucujiformia</taxon>
        <taxon>Tenebrionidae</taxon>
        <taxon>Tenebrio</taxon>
    </lineage>
</organism>
<reference evidence="2" key="1">
    <citation type="journal article" date="2020" name="J Insects Food Feed">
        <title>The yellow mealworm (Tenebrio molitor) genome: a resource for the emerging insects as food and feed industry.</title>
        <authorList>
            <person name="Eriksson T."/>
            <person name="Andere A."/>
            <person name="Kelstrup H."/>
            <person name="Emery V."/>
            <person name="Picard C."/>
        </authorList>
    </citation>
    <scope>NUCLEOTIDE SEQUENCE</scope>
    <source>
        <strain evidence="2">Stoneville</strain>
        <tissue evidence="2">Whole head</tissue>
    </source>
</reference>
<evidence type="ECO:0000313" key="3">
    <source>
        <dbReference type="Proteomes" id="UP000719412"/>
    </source>
</evidence>